<accession>A0A2J6QTM6</accession>
<name>A0A2J6QTM6_HYAVF</name>
<dbReference type="InterPro" id="IPR002938">
    <property type="entry name" value="FAD-bd"/>
</dbReference>
<evidence type="ECO:0000256" key="2">
    <source>
        <dbReference type="ARBA" id="ARBA00022827"/>
    </source>
</evidence>
<keyword evidence="5" id="KW-1133">Transmembrane helix</keyword>
<dbReference type="GO" id="GO:0071949">
    <property type="term" value="F:FAD binding"/>
    <property type="evidence" value="ECO:0007669"/>
    <property type="project" value="InterPro"/>
</dbReference>
<keyword evidence="2" id="KW-0274">FAD</keyword>
<dbReference type="GO" id="GO:0004497">
    <property type="term" value="F:monooxygenase activity"/>
    <property type="evidence" value="ECO:0007669"/>
    <property type="project" value="UniProtKB-KW"/>
</dbReference>
<organism evidence="7 8">
    <name type="scientific">Hyaloscypha variabilis (strain UAMH 11265 / GT02V1 / F)</name>
    <name type="common">Meliniomyces variabilis</name>
    <dbReference type="NCBI Taxonomy" id="1149755"/>
    <lineage>
        <taxon>Eukaryota</taxon>
        <taxon>Fungi</taxon>
        <taxon>Dikarya</taxon>
        <taxon>Ascomycota</taxon>
        <taxon>Pezizomycotina</taxon>
        <taxon>Leotiomycetes</taxon>
        <taxon>Helotiales</taxon>
        <taxon>Hyaloscyphaceae</taxon>
        <taxon>Hyaloscypha</taxon>
        <taxon>Hyaloscypha variabilis</taxon>
    </lineage>
</organism>
<gene>
    <name evidence="7" type="ORF">L207DRAFT_520867</name>
</gene>
<dbReference type="PANTHER" id="PTHR46972">
    <property type="entry name" value="MONOOXYGENASE ASQM-RELATED"/>
    <property type="match status" value="1"/>
</dbReference>
<keyword evidence="8" id="KW-1185">Reference proteome</keyword>
<evidence type="ECO:0000256" key="1">
    <source>
        <dbReference type="ARBA" id="ARBA00022630"/>
    </source>
</evidence>
<dbReference type="EMBL" id="KZ613973">
    <property type="protein sequence ID" value="PMD29580.1"/>
    <property type="molecule type" value="Genomic_DNA"/>
</dbReference>
<dbReference type="STRING" id="1149755.A0A2J6QTM6"/>
<dbReference type="Pfam" id="PF01494">
    <property type="entry name" value="FAD_binding_3"/>
    <property type="match status" value="1"/>
</dbReference>
<keyword evidence="4" id="KW-0503">Monooxygenase</keyword>
<keyword evidence="5" id="KW-0472">Membrane</keyword>
<dbReference type="Proteomes" id="UP000235786">
    <property type="component" value="Unassembled WGS sequence"/>
</dbReference>
<feature type="transmembrane region" description="Helical" evidence="5">
    <location>
        <begin position="404"/>
        <end position="423"/>
    </location>
</feature>
<protein>
    <submittedName>
        <fullName evidence="7">FAD/NAD(P)-binding domain-containing protein</fullName>
    </submittedName>
</protein>
<evidence type="ECO:0000313" key="8">
    <source>
        <dbReference type="Proteomes" id="UP000235786"/>
    </source>
</evidence>
<feature type="domain" description="FAD-binding" evidence="6">
    <location>
        <begin position="10"/>
        <end position="341"/>
    </location>
</feature>
<reference evidence="7 8" key="1">
    <citation type="submission" date="2016-04" db="EMBL/GenBank/DDBJ databases">
        <title>A degradative enzymes factory behind the ericoid mycorrhizal symbiosis.</title>
        <authorList>
            <consortium name="DOE Joint Genome Institute"/>
            <person name="Martino E."/>
            <person name="Morin E."/>
            <person name="Grelet G."/>
            <person name="Kuo A."/>
            <person name="Kohler A."/>
            <person name="Daghino S."/>
            <person name="Barry K."/>
            <person name="Choi C."/>
            <person name="Cichocki N."/>
            <person name="Clum A."/>
            <person name="Copeland A."/>
            <person name="Hainaut M."/>
            <person name="Haridas S."/>
            <person name="Labutti K."/>
            <person name="Lindquist E."/>
            <person name="Lipzen A."/>
            <person name="Khouja H.-R."/>
            <person name="Murat C."/>
            <person name="Ohm R."/>
            <person name="Olson A."/>
            <person name="Spatafora J."/>
            <person name="Veneault-Fourrey C."/>
            <person name="Henrissat B."/>
            <person name="Grigoriev I."/>
            <person name="Martin F."/>
            <person name="Perotto S."/>
        </authorList>
    </citation>
    <scope>NUCLEOTIDE SEQUENCE [LARGE SCALE GENOMIC DNA]</scope>
    <source>
        <strain evidence="7 8">F</strain>
    </source>
</reference>
<dbReference type="OrthoDB" id="655030at2759"/>
<evidence type="ECO:0000256" key="4">
    <source>
        <dbReference type="ARBA" id="ARBA00023033"/>
    </source>
</evidence>
<dbReference type="InterPro" id="IPR036188">
    <property type="entry name" value="FAD/NAD-bd_sf"/>
</dbReference>
<evidence type="ECO:0000256" key="3">
    <source>
        <dbReference type="ARBA" id="ARBA00023002"/>
    </source>
</evidence>
<evidence type="ECO:0000313" key="7">
    <source>
        <dbReference type="EMBL" id="PMD29580.1"/>
    </source>
</evidence>
<evidence type="ECO:0000259" key="6">
    <source>
        <dbReference type="Pfam" id="PF01494"/>
    </source>
</evidence>
<dbReference type="SUPFAM" id="SSF51905">
    <property type="entry name" value="FAD/NAD(P)-binding domain"/>
    <property type="match status" value="1"/>
</dbReference>
<dbReference type="AlphaFoldDB" id="A0A2J6QTM6"/>
<sequence length="427" mass="46684">MSSKTFKPRIAIIGAGPAGLTLGRLLHLQSVPFTIFESDASPSSRSQGGTLDLRAGTGLAAISACGLDKEFLKLARYDGEAIKITDKNLKVWFSAAGSKVDAGKKKTKRGARPEIDRLELRGLLLGSVPADCISWGERLKRVAGEEGELKLVFEGNGDGEVEEGGFDLIVGADGAWSKTRRWLSEEVPAYSGISGIEQYISDAEARFPDLDRLVNRGSLYMFGDGKNASAQQMGDGSFRISEWGVRDESWAKKHDAAKMDPKAIKALHQEEFSDWAPEVRKMLASVDEGGAVSRALYQLPIGFRWENKPGVTVIGDAAHVMVPFAGEGANLSMADAMHLVQWIQSSTDKKSLLKNVAKFEEDMFVRAKPIQQISYDNMQDMFFTPGAPRTTIESYLTRMVKHMAGPWAGTLAGAGIYSLYWGYKLFN</sequence>
<keyword evidence="3" id="KW-0560">Oxidoreductase</keyword>
<dbReference type="Gene3D" id="3.50.50.60">
    <property type="entry name" value="FAD/NAD(P)-binding domain"/>
    <property type="match status" value="1"/>
</dbReference>
<dbReference type="PRINTS" id="PR00420">
    <property type="entry name" value="RNGMNOXGNASE"/>
</dbReference>
<proteinExistence type="predicted"/>
<evidence type="ECO:0000256" key="5">
    <source>
        <dbReference type="SAM" id="Phobius"/>
    </source>
</evidence>
<keyword evidence="1" id="KW-0285">Flavoprotein</keyword>
<dbReference type="PANTHER" id="PTHR46972:SF1">
    <property type="entry name" value="FAD DEPENDENT OXIDOREDUCTASE DOMAIN-CONTAINING PROTEIN"/>
    <property type="match status" value="1"/>
</dbReference>
<keyword evidence="5" id="KW-0812">Transmembrane</keyword>